<keyword evidence="2" id="KW-1185">Reference proteome</keyword>
<comment type="caution">
    <text evidence="1">The sequence shown here is derived from an EMBL/GenBank/DDBJ whole genome shotgun (WGS) entry which is preliminary data.</text>
</comment>
<dbReference type="Proteomes" id="UP001144612">
    <property type="component" value="Unassembled WGS sequence"/>
</dbReference>
<reference evidence="1" key="1">
    <citation type="submission" date="2022-12" db="EMBL/GenBank/DDBJ databases">
        <title>Clostridium sp. nov., isolated from industrial wastewater.</title>
        <authorList>
            <person name="Jiayan W."/>
        </authorList>
    </citation>
    <scope>NUCLEOTIDE SEQUENCE</scope>
    <source>
        <strain evidence="1">ZC22-4</strain>
    </source>
</reference>
<dbReference type="RefSeq" id="WP_268061998.1">
    <property type="nucleotide sequence ID" value="NZ_JAPQFJ010000014.1"/>
</dbReference>
<proteinExistence type="predicted"/>
<protein>
    <submittedName>
        <fullName evidence="1">WbqC family protein</fullName>
    </submittedName>
</protein>
<gene>
    <name evidence="1" type="ORF">OW729_13185</name>
</gene>
<dbReference type="Pfam" id="PF08889">
    <property type="entry name" value="WbqC"/>
    <property type="match status" value="1"/>
</dbReference>
<evidence type="ECO:0000313" key="2">
    <source>
        <dbReference type="Proteomes" id="UP001144612"/>
    </source>
</evidence>
<name>A0ABT4DB89_9CLOT</name>
<dbReference type="EMBL" id="JAPQFJ010000014">
    <property type="protein sequence ID" value="MCY6959567.1"/>
    <property type="molecule type" value="Genomic_DNA"/>
</dbReference>
<accession>A0ABT4DB89</accession>
<sequence>MHKIAILQSNYLPWKGVFDMIHQVDTFVFLEDVQYTEHDWRNRNKIITKDGVKWITVPVNHSNRKGQKIYEAEINDKISWQRKHYNAFELNYAKTPYFKQYRWILEDLYRNKKWSKISDFNIYAIELIAKELGIKTQFINSLDLIAKGTKDDRIIGICKKLNATHYLSGTAAKNYIIPEKFEKANIKLEYIKYEYPRYKQLYGSFNHFVTVLDLIFNCGTKAPYYIWGWREKKEKGVIEYDTL</sequence>
<organism evidence="1 2">
    <name type="scientific">Clostridium brassicae</name>
    <dbReference type="NCBI Taxonomy" id="2999072"/>
    <lineage>
        <taxon>Bacteria</taxon>
        <taxon>Bacillati</taxon>
        <taxon>Bacillota</taxon>
        <taxon>Clostridia</taxon>
        <taxon>Eubacteriales</taxon>
        <taxon>Clostridiaceae</taxon>
        <taxon>Clostridium</taxon>
    </lineage>
</organism>
<evidence type="ECO:0000313" key="1">
    <source>
        <dbReference type="EMBL" id="MCY6959567.1"/>
    </source>
</evidence>
<dbReference type="InterPro" id="IPR014985">
    <property type="entry name" value="WbqC"/>
</dbReference>